<organism evidence="2 3">
    <name type="scientific">Sphingomonas paucimobilis</name>
    <name type="common">Pseudomonas paucimobilis</name>
    <dbReference type="NCBI Taxonomy" id="13689"/>
    <lineage>
        <taxon>Bacteria</taxon>
        <taxon>Pseudomonadati</taxon>
        <taxon>Pseudomonadota</taxon>
        <taxon>Alphaproteobacteria</taxon>
        <taxon>Sphingomonadales</taxon>
        <taxon>Sphingomonadaceae</taxon>
        <taxon>Sphingomonas</taxon>
    </lineage>
</organism>
<dbReference type="AlphaFoldDB" id="A0A7T3ABY0"/>
<evidence type="ECO:0000256" key="1">
    <source>
        <dbReference type="SAM" id="SignalP"/>
    </source>
</evidence>
<feature type="chain" id="PRO_5032295506" description="DUF4398 domain-containing protein" evidence="1">
    <location>
        <begin position="26"/>
        <end position="123"/>
    </location>
</feature>
<keyword evidence="1" id="KW-0732">Signal</keyword>
<evidence type="ECO:0008006" key="4">
    <source>
        <dbReference type="Google" id="ProtNLM"/>
    </source>
</evidence>
<name>A0A7T3ABY0_SPHPI</name>
<evidence type="ECO:0000313" key="2">
    <source>
        <dbReference type="EMBL" id="QPT09859.1"/>
    </source>
</evidence>
<reference evidence="2 3" key="1">
    <citation type="submission" date="2020-12" db="EMBL/GenBank/DDBJ databases">
        <title>FDA dAtabase for Regulatory Grade micrObial Sequences (FDA-ARGOS): Supporting development and validation of Infectious Disease Dx tests.</title>
        <authorList>
            <person name="Sproer C."/>
            <person name="Gronow S."/>
            <person name="Severitt S."/>
            <person name="Schroder I."/>
            <person name="Tallon L."/>
            <person name="Sadzewicz L."/>
            <person name="Zhao X."/>
            <person name="Boylan J."/>
            <person name="Ott S."/>
            <person name="Bowen H."/>
            <person name="Vavikolanu K."/>
            <person name="Mehta A."/>
            <person name="Aluvathingal J."/>
            <person name="Nadendla S."/>
            <person name="Lowell S."/>
            <person name="Myers T."/>
            <person name="Yan Y."/>
            <person name="Sichtig H."/>
        </authorList>
    </citation>
    <scope>NUCLEOTIDE SEQUENCE [LARGE SCALE GENOMIC DNA]</scope>
    <source>
        <strain evidence="2 3">FDAARGOS_881</strain>
    </source>
</reference>
<sequence length="123" mass="12895">MHTLFPIIICALTLLAGCAPMPALRAVPGPAVVADRTVLDERAAIAIEASWRVAGRAIERAVDRGDLVGEQAARAERLDAAAGIWVARARAAYDTVNAASMADAIARAKPLIAEMRSLVGVRP</sequence>
<accession>A0A7T3ABY0</accession>
<dbReference type="EMBL" id="CP065713">
    <property type="protein sequence ID" value="QPT09859.1"/>
    <property type="molecule type" value="Genomic_DNA"/>
</dbReference>
<evidence type="ECO:0000313" key="3">
    <source>
        <dbReference type="Proteomes" id="UP000594836"/>
    </source>
</evidence>
<protein>
    <recommendedName>
        <fullName evidence="4">DUF4398 domain-containing protein</fullName>
    </recommendedName>
</protein>
<feature type="signal peptide" evidence="1">
    <location>
        <begin position="1"/>
        <end position="25"/>
    </location>
</feature>
<dbReference type="Proteomes" id="UP000594836">
    <property type="component" value="Chromosome"/>
</dbReference>
<dbReference type="RefSeq" id="WP_197939251.1">
    <property type="nucleotide sequence ID" value="NZ_CP065713.1"/>
</dbReference>
<proteinExistence type="predicted"/>
<gene>
    <name evidence="2" type="ORF">I6G38_06355</name>
</gene>